<comment type="caution">
    <text evidence="9">The sequence shown here is derived from an EMBL/GenBank/DDBJ whole genome shotgun (WGS) entry which is preliminary data.</text>
</comment>
<evidence type="ECO:0000313" key="9">
    <source>
        <dbReference type="EMBL" id="KAF2545239.1"/>
    </source>
</evidence>
<dbReference type="Pfam" id="PF00560">
    <property type="entry name" value="LRR_1"/>
    <property type="match status" value="1"/>
</dbReference>
<evidence type="ECO:0000256" key="5">
    <source>
        <dbReference type="ARBA" id="ARBA00022989"/>
    </source>
</evidence>
<gene>
    <name evidence="9" type="ORF">F2Q70_00019333</name>
</gene>
<dbReference type="Pfam" id="PF14381">
    <property type="entry name" value="EDR1_CTR1_ARMC3_pept"/>
    <property type="match status" value="1"/>
</dbReference>
<dbReference type="Gene3D" id="3.80.10.10">
    <property type="entry name" value="Ribonuclease Inhibitor"/>
    <property type="match status" value="1"/>
</dbReference>
<feature type="compositionally biased region" description="Low complexity" evidence="7">
    <location>
        <begin position="449"/>
        <end position="459"/>
    </location>
</feature>
<dbReference type="SUPFAM" id="SSF56112">
    <property type="entry name" value="Protein kinase-like (PK-like)"/>
    <property type="match status" value="1"/>
</dbReference>
<evidence type="ECO:0000256" key="1">
    <source>
        <dbReference type="ARBA" id="ARBA00004370"/>
    </source>
</evidence>
<dbReference type="PANTHER" id="PTHR24359">
    <property type="entry name" value="SERINE/THREONINE-PROTEIN KINASE SBK1"/>
    <property type="match status" value="1"/>
</dbReference>
<evidence type="ECO:0000256" key="6">
    <source>
        <dbReference type="ARBA" id="ARBA00023136"/>
    </source>
</evidence>
<dbReference type="PROSITE" id="PS50011">
    <property type="entry name" value="PROTEIN_KINASE_DOM"/>
    <property type="match status" value="1"/>
</dbReference>
<evidence type="ECO:0000256" key="4">
    <source>
        <dbReference type="ARBA" id="ARBA00022737"/>
    </source>
</evidence>
<dbReference type="SMART" id="SM00365">
    <property type="entry name" value="LRR_SD22"/>
    <property type="match status" value="2"/>
</dbReference>
<dbReference type="InterPro" id="IPR003591">
    <property type="entry name" value="Leu-rich_rpt_typical-subtyp"/>
</dbReference>
<dbReference type="SMART" id="SM00369">
    <property type="entry name" value="LRR_TYP"/>
    <property type="match status" value="4"/>
</dbReference>
<dbReference type="PANTHER" id="PTHR24359:SF1">
    <property type="entry name" value="INHIBITOR OF NUCLEAR FACTOR KAPPA-B KINASE EPSILON SUBUNIT HOMOLOG 1-RELATED"/>
    <property type="match status" value="1"/>
</dbReference>
<feature type="region of interest" description="Disordered" evidence="7">
    <location>
        <begin position="1"/>
        <end position="32"/>
    </location>
</feature>
<dbReference type="InterPro" id="IPR008271">
    <property type="entry name" value="Ser/Thr_kinase_AS"/>
</dbReference>
<proteinExistence type="predicted"/>
<reference evidence="9" key="1">
    <citation type="submission" date="2019-12" db="EMBL/GenBank/DDBJ databases">
        <title>Genome sequencing and annotation of Brassica cretica.</title>
        <authorList>
            <person name="Studholme D.J."/>
            <person name="Sarris P.F."/>
        </authorList>
    </citation>
    <scope>NUCLEOTIDE SEQUENCE</scope>
    <source>
        <strain evidence="9">PFS-102/07</strain>
        <tissue evidence="9">Leaf</tissue>
    </source>
</reference>
<feature type="compositionally biased region" description="Basic and acidic residues" evidence="7">
    <location>
        <begin position="435"/>
        <end position="445"/>
    </location>
</feature>
<dbReference type="Gene3D" id="1.10.510.10">
    <property type="entry name" value="Transferase(Phosphotransferase) domain 1"/>
    <property type="match status" value="1"/>
</dbReference>
<dbReference type="InterPro" id="IPR055164">
    <property type="entry name" value="EDR1/CTR1/ARMC3-like_pept-like"/>
</dbReference>
<feature type="region of interest" description="Disordered" evidence="7">
    <location>
        <begin position="427"/>
        <end position="489"/>
    </location>
</feature>
<organism evidence="9">
    <name type="scientific">Brassica cretica</name>
    <name type="common">Mustard</name>
    <dbReference type="NCBI Taxonomy" id="69181"/>
    <lineage>
        <taxon>Eukaryota</taxon>
        <taxon>Viridiplantae</taxon>
        <taxon>Streptophyta</taxon>
        <taxon>Embryophyta</taxon>
        <taxon>Tracheophyta</taxon>
        <taxon>Spermatophyta</taxon>
        <taxon>Magnoliopsida</taxon>
        <taxon>eudicotyledons</taxon>
        <taxon>Gunneridae</taxon>
        <taxon>Pentapetalae</taxon>
        <taxon>rosids</taxon>
        <taxon>malvids</taxon>
        <taxon>Brassicales</taxon>
        <taxon>Brassicaceae</taxon>
        <taxon>Brassiceae</taxon>
        <taxon>Brassica</taxon>
    </lineage>
</organism>
<accession>A0A8S9GIA2</accession>
<dbReference type="GO" id="GO:0016020">
    <property type="term" value="C:membrane"/>
    <property type="evidence" value="ECO:0007669"/>
    <property type="project" value="UniProtKB-SubCell"/>
</dbReference>
<evidence type="ECO:0000259" key="8">
    <source>
        <dbReference type="PROSITE" id="PS50011"/>
    </source>
</evidence>
<dbReference type="InterPro" id="IPR032675">
    <property type="entry name" value="LRR_dom_sf"/>
</dbReference>
<dbReference type="SMART" id="SM00220">
    <property type="entry name" value="S_TKc"/>
    <property type="match status" value="1"/>
</dbReference>
<dbReference type="Pfam" id="PF00069">
    <property type="entry name" value="Pkinase"/>
    <property type="match status" value="1"/>
</dbReference>
<comment type="subcellular location">
    <subcellularLocation>
        <location evidence="1">Membrane</location>
    </subcellularLocation>
</comment>
<keyword evidence="5" id="KW-1133">Transmembrane helix</keyword>
<dbReference type="FunFam" id="1.10.510.10:FF:000988">
    <property type="entry name" value="Leucine-rich repeat protein kinase family protein"/>
    <property type="match status" value="1"/>
</dbReference>
<dbReference type="PROSITE" id="PS51450">
    <property type="entry name" value="LRR"/>
    <property type="match status" value="2"/>
</dbReference>
<evidence type="ECO:0000256" key="3">
    <source>
        <dbReference type="ARBA" id="ARBA00022692"/>
    </source>
</evidence>
<evidence type="ECO:0000256" key="7">
    <source>
        <dbReference type="SAM" id="MobiDB-lite"/>
    </source>
</evidence>
<dbReference type="Pfam" id="PF13855">
    <property type="entry name" value="LRR_8"/>
    <property type="match status" value="1"/>
</dbReference>
<dbReference type="GO" id="GO:0005524">
    <property type="term" value="F:ATP binding"/>
    <property type="evidence" value="ECO:0007669"/>
    <property type="project" value="InterPro"/>
</dbReference>
<dbReference type="InterPro" id="IPR001611">
    <property type="entry name" value="Leu-rich_rpt"/>
</dbReference>
<dbReference type="InterPro" id="IPR011009">
    <property type="entry name" value="Kinase-like_dom_sf"/>
</dbReference>
<keyword evidence="2" id="KW-0433">Leucine-rich repeat</keyword>
<keyword evidence="4" id="KW-0677">Repeat</keyword>
<sequence>MGFSDSPEPIKRGEKEAKSKGSDEEVDESDSTTISSKVIISLEDESVIDVSGQSLDLSLLDNNNSDGGSVKGLYFFRNVFTLIPKSIGGFGSLKKLKFFSNEIDLFPPELGGLVDLEYLQVKISSPSLGEGLSWDKLKALKELELTKVPKRSSALTLLSEISGLKSLTRLSVCHFSIRYLPAEIGCLTSLEYLDLSFNKIKSLPNEISYLSSLVSLKVAHNRLIELPSVLALLQNLESLDVSNNRLATLDPLDLSLMPRLQILNLQFNKLPCYCCIPAWIQCNLGGNYEEMGVDTMSEMDVYETPYENNTITVPHKGSHRNPLIMSTGVSSISRCFSARKSSKRWKRRQHYYQQRARQERLNNSRKWKGEVSPEELNLKMYVVEETGKQGMVDSICLDDNYKPSEESEVVESVVTFEETESSLKSDLVSDNSQLKSERDNKECCEVKASSSPSLDYNSSSERKKPNHKSKRCYDEDLDNPKASKCHRPSTDTANLSYKYSSSSFCSTEDSLPDGFFDAGRDRPFMPLSRYEKILPLDSREVILLDRAKDEELDAITSSARALVARLKKLNRLTADVDNLQVASYLALFVSDHFGGSDRASVVQTTRKAVSGSNYQKPFICTCLAGNQDDLAALNKQVSGGTAQDVSLSDVCETSLRSIKSKRNSIVVPLGKLQFGICRHRALLMKFLCDRMEPPVPCELVRGYLDFMPHAWNVVHVKRGDSWVRMVVDACRPHDIREYTDQEYFCRYIPLNRLSESICARAELEPGSPFSSLSTGEGVERANSSLIRCKLGSTEAALKLVRGYLDFMPHAWNVVHVKRGDSWVRMVVDACRPHDIREYTDQEYFCRYIPLNRLSESICARAELEPGSPFSSLSTGEGVERANSSLIRCKLGSTEAALKMRTLEVSGASVDDIRTFEYTCLGEVRILGALKHDCIVELYGHEISSKWITSENGNEHRRILQSSILMEYIEGGSLKGHIEKLSEDGKHHVPMDLALSIARDISGALMELHSKDIIHRDIKSENVLIDLDNQKANGEEPVVKLCDFDRAVPLRSHLHGCCIAHVGIPPANVCVGTPRWMSPEVFRAMHEQNFYGLEVDIWSFGCLIFELLTLQIPYFDLSELQIHESLQKGKRPKLPEELETLISETEEDDESANKLREEYDLTESDLDTMRFLIDVFRLCTEESPLDRLNAGDLHEMILSWTKSKSPTGTASTT</sequence>
<feature type="compositionally biased region" description="Basic and acidic residues" evidence="7">
    <location>
        <begin position="8"/>
        <end position="23"/>
    </location>
</feature>
<dbReference type="SMART" id="SM00364">
    <property type="entry name" value="LRR_BAC"/>
    <property type="match status" value="3"/>
</dbReference>
<evidence type="ECO:0000256" key="2">
    <source>
        <dbReference type="ARBA" id="ARBA00022614"/>
    </source>
</evidence>
<name>A0A8S9GIA2_BRACR</name>
<keyword evidence="3" id="KW-0812">Transmembrane</keyword>
<dbReference type="FunFam" id="3.80.10.10:FF:001868">
    <property type="entry name" value="At1g04210"/>
    <property type="match status" value="1"/>
</dbReference>
<dbReference type="EMBL" id="QGKY02001925">
    <property type="protein sequence ID" value="KAF2545239.1"/>
    <property type="molecule type" value="Genomic_DNA"/>
</dbReference>
<protein>
    <recommendedName>
        <fullName evidence="8">Protein kinase domain-containing protein</fullName>
    </recommendedName>
</protein>
<feature type="domain" description="Protein kinase" evidence="8">
    <location>
        <begin position="863"/>
        <end position="1196"/>
    </location>
</feature>
<dbReference type="AlphaFoldDB" id="A0A8S9GIA2"/>
<dbReference type="SUPFAM" id="SSF52047">
    <property type="entry name" value="RNI-like"/>
    <property type="match status" value="1"/>
</dbReference>
<dbReference type="InterPro" id="IPR000719">
    <property type="entry name" value="Prot_kinase_dom"/>
</dbReference>
<keyword evidence="6" id="KW-0472">Membrane</keyword>
<dbReference type="PROSITE" id="PS00108">
    <property type="entry name" value="PROTEIN_KINASE_ST"/>
    <property type="match status" value="1"/>
</dbReference>
<dbReference type="PRINTS" id="PR00019">
    <property type="entry name" value="LEURICHRPT"/>
</dbReference>
<feature type="compositionally biased region" description="Basic and acidic residues" evidence="7">
    <location>
        <begin position="471"/>
        <end position="481"/>
    </location>
</feature>
<dbReference type="GO" id="GO:0004674">
    <property type="term" value="F:protein serine/threonine kinase activity"/>
    <property type="evidence" value="ECO:0007669"/>
    <property type="project" value="TreeGrafter"/>
</dbReference>